<feature type="transmembrane region" description="Helical" evidence="7">
    <location>
        <begin position="38"/>
        <end position="58"/>
    </location>
</feature>
<name>A0A833HNB2_9FIRM</name>
<keyword evidence="6 7" id="KW-0472">Membrane</keyword>
<dbReference type="Gene3D" id="3.30.240.20">
    <property type="entry name" value="bsu07140 like domains"/>
    <property type="match status" value="2"/>
</dbReference>
<comment type="subcellular location">
    <subcellularLocation>
        <location evidence="1">Cell membrane</location>
        <topology evidence="1">Multi-pass membrane protein</topology>
    </subcellularLocation>
</comment>
<evidence type="ECO:0000256" key="2">
    <source>
        <dbReference type="ARBA" id="ARBA00006448"/>
    </source>
</evidence>
<organism evidence="10 11">
    <name type="scientific">Alkaliphilus serpentinus</name>
    <dbReference type="NCBI Taxonomy" id="1482731"/>
    <lineage>
        <taxon>Bacteria</taxon>
        <taxon>Bacillati</taxon>
        <taxon>Bacillota</taxon>
        <taxon>Clostridia</taxon>
        <taxon>Peptostreptococcales</taxon>
        <taxon>Natronincolaceae</taxon>
        <taxon>Alkaliphilus</taxon>
    </lineage>
</organism>
<evidence type="ECO:0000313" key="10">
    <source>
        <dbReference type="EMBL" id="KAB3529193.1"/>
    </source>
</evidence>
<evidence type="ECO:0000256" key="1">
    <source>
        <dbReference type="ARBA" id="ARBA00004651"/>
    </source>
</evidence>
<dbReference type="AlphaFoldDB" id="A0A833HNB2"/>
<keyword evidence="3" id="KW-1003">Cell membrane</keyword>
<keyword evidence="11" id="KW-1185">Reference proteome</keyword>
<evidence type="ECO:0000256" key="4">
    <source>
        <dbReference type="ARBA" id="ARBA00022692"/>
    </source>
</evidence>
<comment type="similarity">
    <text evidence="2">Belongs to the UPF0702 family.</text>
</comment>
<dbReference type="Pfam" id="PF20730">
    <property type="entry name" value="YetF_N"/>
    <property type="match status" value="1"/>
</dbReference>
<proteinExistence type="inferred from homology"/>
<dbReference type="InterPro" id="IPR048454">
    <property type="entry name" value="YetF_N"/>
</dbReference>
<feature type="domain" description="YetF-like N-terminal transmembrane" evidence="9">
    <location>
        <begin position="1"/>
        <end position="57"/>
    </location>
</feature>
<dbReference type="InterPro" id="IPR007353">
    <property type="entry name" value="DUF421"/>
</dbReference>
<evidence type="ECO:0000256" key="6">
    <source>
        <dbReference type="ARBA" id="ARBA00023136"/>
    </source>
</evidence>
<dbReference type="EMBL" id="WBZB01000036">
    <property type="protein sequence ID" value="KAB3529193.1"/>
    <property type="molecule type" value="Genomic_DNA"/>
</dbReference>
<keyword evidence="4 7" id="KW-0812">Transmembrane</keyword>
<evidence type="ECO:0000259" key="8">
    <source>
        <dbReference type="Pfam" id="PF04239"/>
    </source>
</evidence>
<dbReference type="PANTHER" id="PTHR34582">
    <property type="entry name" value="UPF0702 TRANSMEMBRANE PROTEIN YCAP"/>
    <property type="match status" value="1"/>
</dbReference>
<feature type="domain" description="YetF C-terminal" evidence="8">
    <location>
        <begin position="61"/>
        <end position="193"/>
    </location>
</feature>
<sequence length="205" mass="23350">MKIIRRTQINAITPFDFISAIVLGELLGNAVYDSEVKIWSILYSLALWTALMAIVEKITTKFKGSRKLLEGDPAILVRDGEIDYNALKKEKLDINELLSLLRQKDLFSIREIEYALLEQSGNISVLKKPKYDTPTQGDLDISPKKAYLSVTLILDGEVVEENLEAIGFNKGWLLSQINSFDIQKIEDVFYADWKEDEGIHVMPRK</sequence>
<dbReference type="InterPro" id="IPR023090">
    <property type="entry name" value="UPF0702_alpha/beta_dom_sf"/>
</dbReference>
<evidence type="ECO:0000259" key="9">
    <source>
        <dbReference type="Pfam" id="PF20730"/>
    </source>
</evidence>
<reference evidence="10 11" key="1">
    <citation type="submission" date="2019-10" db="EMBL/GenBank/DDBJ databases">
        <title>Alkaliphilus serpentinus sp. nov. and Alkaliphilus pronyensis sp. nov., two novel anaerobic alkaliphilic species isolated from the serpentinized-hosted hydrothermal field of the Prony Bay (New Caledonia).</title>
        <authorList>
            <person name="Postec A."/>
        </authorList>
    </citation>
    <scope>NUCLEOTIDE SEQUENCE [LARGE SCALE GENOMIC DNA]</scope>
    <source>
        <strain evidence="10 11">LacT</strain>
    </source>
</reference>
<comment type="caution">
    <text evidence="10">The sequence shown here is derived from an EMBL/GenBank/DDBJ whole genome shotgun (WGS) entry which is preliminary data.</text>
</comment>
<dbReference type="GO" id="GO:0005886">
    <property type="term" value="C:plasma membrane"/>
    <property type="evidence" value="ECO:0007669"/>
    <property type="project" value="UniProtKB-SubCell"/>
</dbReference>
<evidence type="ECO:0000256" key="5">
    <source>
        <dbReference type="ARBA" id="ARBA00022989"/>
    </source>
</evidence>
<dbReference type="OrthoDB" id="9778331at2"/>
<gene>
    <name evidence="10" type="ORF">F8153_10120</name>
</gene>
<accession>A0A833HNB2</accession>
<dbReference type="Pfam" id="PF04239">
    <property type="entry name" value="DUF421"/>
    <property type="match status" value="1"/>
</dbReference>
<keyword evidence="5 7" id="KW-1133">Transmembrane helix</keyword>
<evidence type="ECO:0000256" key="3">
    <source>
        <dbReference type="ARBA" id="ARBA00022475"/>
    </source>
</evidence>
<evidence type="ECO:0000256" key="7">
    <source>
        <dbReference type="SAM" id="Phobius"/>
    </source>
</evidence>
<dbReference type="PANTHER" id="PTHR34582:SF5">
    <property type="entry name" value="UPF0702 TRANSMEMBRANE PROTEIN YETF"/>
    <property type="match status" value="1"/>
</dbReference>
<dbReference type="Proteomes" id="UP000465601">
    <property type="component" value="Unassembled WGS sequence"/>
</dbReference>
<feature type="transmembrane region" description="Helical" evidence="7">
    <location>
        <begin position="12"/>
        <end position="32"/>
    </location>
</feature>
<evidence type="ECO:0000313" key="11">
    <source>
        <dbReference type="Proteomes" id="UP000465601"/>
    </source>
</evidence>
<protein>
    <submittedName>
        <fullName evidence="10">DUF421 domain-containing protein</fullName>
    </submittedName>
</protein>